<name>A0A9D3XD67_9SAUR</name>
<organism evidence="2 3">
    <name type="scientific">Mauremys mutica</name>
    <name type="common">yellowpond turtle</name>
    <dbReference type="NCBI Taxonomy" id="74926"/>
    <lineage>
        <taxon>Eukaryota</taxon>
        <taxon>Metazoa</taxon>
        <taxon>Chordata</taxon>
        <taxon>Craniata</taxon>
        <taxon>Vertebrata</taxon>
        <taxon>Euteleostomi</taxon>
        <taxon>Archelosauria</taxon>
        <taxon>Testudinata</taxon>
        <taxon>Testudines</taxon>
        <taxon>Cryptodira</taxon>
        <taxon>Durocryptodira</taxon>
        <taxon>Testudinoidea</taxon>
        <taxon>Geoemydidae</taxon>
        <taxon>Geoemydinae</taxon>
        <taxon>Mauremys</taxon>
    </lineage>
</organism>
<sequence>METKGQALKPQAVRGVPPPRTATLTRLAPQHGPSHSPPAWPCSHPQSSSKAVLAMQPGDGTAISLGSSCRMWESLAQLRKRWCLIGFFFLLPGGWKFGAASTEASYNQGGWNPSSLSTGLAELFVYPCHLVRLQDGAQHMPRIQLGVKGPGSRGTSHAKHWMQALLSGAVVLAGILHLFSGHGTGRVLSTGVKGAGWEWRSQTIGGWGGQ</sequence>
<accession>A0A9D3XD67</accession>
<evidence type="ECO:0000256" key="1">
    <source>
        <dbReference type="SAM" id="MobiDB-lite"/>
    </source>
</evidence>
<keyword evidence="3" id="KW-1185">Reference proteome</keyword>
<evidence type="ECO:0000313" key="2">
    <source>
        <dbReference type="EMBL" id="KAH1177486.1"/>
    </source>
</evidence>
<dbReference type="Proteomes" id="UP000827986">
    <property type="component" value="Unassembled WGS sequence"/>
</dbReference>
<feature type="region of interest" description="Disordered" evidence="1">
    <location>
        <begin position="1"/>
        <end position="43"/>
    </location>
</feature>
<comment type="caution">
    <text evidence="2">The sequence shown here is derived from an EMBL/GenBank/DDBJ whole genome shotgun (WGS) entry which is preliminary data.</text>
</comment>
<proteinExistence type="predicted"/>
<evidence type="ECO:0000313" key="3">
    <source>
        <dbReference type="Proteomes" id="UP000827986"/>
    </source>
</evidence>
<protein>
    <submittedName>
        <fullName evidence="2">Uncharacterized protein</fullName>
    </submittedName>
</protein>
<reference evidence="2" key="1">
    <citation type="submission" date="2021-09" db="EMBL/GenBank/DDBJ databases">
        <title>The genome of Mauremys mutica provides insights into the evolution of semi-aquatic lifestyle.</title>
        <authorList>
            <person name="Gong S."/>
            <person name="Gao Y."/>
        </authorList>
    </citation>
    <scope>NUCLEOTIDE SEQUENCE</scope>
    <source>
        <strain evidence="2">MM-2020</strain>
        <tissue evidence="2">Muscle</tissue>
    </source>
</reference>
<dbReference type="AlphaFoldDB" id="A0A9D3XD67"/>
<gene>
    <name evidence="2" type="ORF">KIL84_011188</name>
</gene>
<dbReference type="EMBL" id="JAHDVG010000474">
    <property type="protein sequence ID" value="KAH1177486.1"/>
    <property type="molecule type" value="Genomic_DNA"/>
</dbReference>